<dbReference type="PROSITE" id="PS51502">
    <property type="entry name" value="S_R_A_B_BARREL"/>
    <property type="match status" value="1"/>
</dbReference>
<comment type="caution">
    <text evidence="3">The sequence shown here is derived from an EMBL/GenBank/DDBJ whole genome shotgun (WGS) entry which is preliminary data.</text>
</comment>
<organism evidence="3 4">
    <name type="scientific">Moelleriella libera RCEF 2490</name>
    <dbReference type="NCBI Taxonomy" id="1081109"/>
    <lineage>
        <taxon>Eukaryota</taxon>
        <taxon>Fungi</taxon>
        <taxon>Dikarya</taxon>
        <taxon>Ascomycota</taxon>
        <taxon>Pezizomycotina</taxon>
        <taxon>Sordariomycetes</taxon>
        <taxon>Hypocreomycetidae</taxon>
        <taxon>Hypocreales</taxon>
        <taxon>Clavicipitaceae</taxon>
        <taxon>Moelleriella</taxon>
    </lineage>
</organism>
<dbReference type="Gene3D" id="3.30.70.100">
    <property type="match status" value="1"/>
</dbReference>
<evidence type="ECO:0000313" key="4">
    <source>
        <dbReference type="Proteomes" id="UP000078544"/>
    </source>
</evidence>
<comment type="subunit">
    <text evidence="1">Homodimer.</text>
</comment>
<dbReference type="PANTHER" id="PTHR33178:SF10">
    <property type="entry name" value="STRESS-RESPONSE A_B BARREL DOMAIN-CONTAINING PROTEIN"/>
    <property type="match status" value="1"/>
</dbReference>
<dbReference type="InterPro" id="IPR044662">
    <property type="entry name" value="HS1/DABB1-like"/>
</dbReference>
<sequence length="114" mass="12427">MTVLHVVLLGFKPDTAPEAIQQCCADMLDLKNICVSAASGQPYIKSSRGGKDISIEGLQDGLTHAFVVEFDSEADRDFYVKQDKAHHAFVEKWFKAKDAPLGKAAVLDFVPGAF</sequence>
<protein>
    <submittedName>
        <fullName evidence="3">Stress responsive A/B barrel domain protein</fullName>
    </submittedName>
</protein>
<dbReference type="STRING" id="1081109.A0A168ASR8"/>
<proteinExistence type="predicted"/>
<reference evidence="3 4" key="1">
    <citation type="journal article" date="2016" name="Genome Biol. Evol.">
        <title>Divergent and convergent evolution of fungal pathogenicity.</title>
        <authorList>
            <person name="Shang Y."/>
            <person name="Xiao G."/>
            <person name="Zheng P."/>
            <person name="Cen K."/>
            <person name="Zhan S."/>
            <person name="Wang C."/>
        </authorList>
    </citation>
    <scope>NUCLEOTIDE SEQUENCE [LARGE SCALE GENOMIC DNA]</scope>
    <source>
        <strain evidence="3 4">RCEF 2490</strain>
    </source>
</reference>
<dbReference type="SMART" id="SM00886">
    <property type="entry name" value="Dabb"/>
    <property type="match status" value="1"/>
</dbReference>
<gene>
    <name evidence="3" type="ORF">AAL_05266</name>
</gene>
<evidence type="ECO:0000256" key="1">
    <source>
        <dbReference type="ARBA" id="ARBA00011738"/>
    </source>
</evidence>
<dbReference type="AlphaFoldDB" id="A0A168ASR8"/>
<dbReference type="EMBL" id="AZGY01000011">
    <property type="protein sequence ID" value="KZZ94299.1"/>
    <property type="molecule type" value="Genomic_DNA"/>
</dbReference>
<dbReference type="OrthoDB" id="1601230at2759"/>
<dbReference type="InterPro" id="IPR013097">
    <property type="entry name" value="Dabb"/>
</dbReference>
<dbReference type="Pfam" id="PF07876">
    <property type="entry name" value="Dabb"/>
    <property type="match status" value="1"/>
</dbReference>
<dbReference type="InterPro" id="IPR011008">
    <property type="entry name" value="Dimeric_a/b-barrel"/>
</dbReference>
<dbReference type="Proteomes" id="UP000078544">
    <property type="component" value="Unassembled WGS sequence"/>
</dbReference>
<evidence type="ECO:0000313" key="3">
    <source>
        <dbReference type="EMBL" id="KZZ94299.1"/>
    </source>
</evidence>
<accession>A0A168ASR8</accession>
<keyword evidence="4" id="KW-1185">Reference proteome</keyword>
<name>A0A168ASR8_9HYPO</name>
<evidence type="ECO:0000259" key="2">
    <source>
        <dbReference type="PROSITE" id="PS51502"/>
    </source>
</evidence>
<dbReference type="PANTHER" id="PTHR33178">
    <property type="match status" value="1"/>
</dbReference>
<dbReference type="SUPFAM" id="SSF54909">
    <property type="entry name" value="Dimeric alpha+beta barrel"/>
    <property type="match status" value="1"/>
</dbReference>
<feature type="domain" description="Stress-response A/B barrel" evidence="2">
    <location>
        <begin position="3"/>
        <end position="109"/>
    </location>
</feature>